<evidence type="ECO:0000256" key="2">
    <source>
        <dbReference type="ARBA" id="ARBA00022692"/>
    </source>
</evidence>
<protein>
    <submittedName>
        <fullName evidence="6">Uncharacterized protein</fullName>
    </submittedName>
</protein>
<dbReference type="RefSeq" id="WP_092869295.1">
    <property type="nucleotide sequence ID" value="NZ_FPCH01000004.1"/>
</dbReference>
<feature type="transmembrane region" description="Helical" evidence="5">
    <location>
        <begin position="6"/>
        <end position="29"/>
    </location>
</feature>
<evidence type="ECO:0000256" key="1">
    <source>
        <dbReference type="ARBA" id="ARBA00022475"/>
    </source>
</evidence>
<dbReference type="Proteomes" id="UP000199423">
    <property type="component" value="Unassembled WGS sequence"/>
</dbReference>
<gene>
    <name evidence="6" type="ORF">SAMN04488557_3771</name>
</gene>
<dbReference type="AlphaFoldDB" id="A0A1I7NVE6"/>
<evidence type="ECO:0000313" key="7">
    <source>
        <dbReference type="Proteomes" id="UP000199423"/>
    </source>
</evidence>
<evidence type="ECO:0000256" key="5">
    <source>
        <dbReference type="SAM" id="Phobius"/>
    </source>
</evidence>
<evidence type="ECO:0000313" key="6">
    <source>
        <dbReference type="EMBL" id="SFV38641.1"/>
    </source>
</evidence>
<keyword evidence="3 5" id="KW-1133">Transmembrane helix</keyword>
<name>A0A1I7NVE6_9HYPH</name>
<keyword evidence="4 5" id="KW-0472">Membrane</keyword>
<dbReference type="EMBL" id="FPCH01000004">
    <property type="protein sequence ID" value="SFV38641.1"/>
    <property type="molecule type" value="Genomic_DNA"/>
</dbReference>
<organism evidence="6 7">
    <name type="scientific">Hyphomicrobium facile</name>
    <dbReference type="NCBI Taxonomy" id="51670"/>
    <lineage>
        <taxon>Bacteria</taxon>
        <taxon>Pseudomonadati</taxon>
        <taxon>Pseudomonadota</taxon>
        <taxon>Alphaproteobacteria</taxon>
        <taxon>Hyphomicrobiales</taxon>
        <taxon>Hyphomicrobiaceae</taxon>
        <taxon>Hyphomicrobium</taxon>
    </lineage>
</organism>
<feature type="transmembrane region" description="Helical" evidence="5">
    <location>
        <begin position="50"/>
        <end position="69"/>
    </location>
</feature>
<proteinExistence type="predicted"/>
<dbReference type="OrthoDB" id="5957748at2"/>
<dbReference type="Pfam" id="PF07869">
    <property type="entry name" value="DUF1656"/>
    <property type="match status" value="1"/>
</dbReference>
<evidence type="ECO:0000256" key="4">
    <source>
        <dbReference type="ARBA" id="ARBA00023136"/>
    </source>
</evidence>
<accession>A0A1I7NVE6</accession>
<keyword evidence="1" id="KW-1003">Cell membrane</keyword>
<dbReference type="STRING" id="51670.SAMN04488557_3771"/>
<keyword evidence="2 5" id="KW-0812">Transmembrane</keyword>
<reference evidence="7" key="1">
    <citation type="submission" date="2016-10" db="EMBL/GenBank/DDBJ databases">
        <authorList>
            <person name="Varghese N."/>
            <person name="Submissions S."/>
        </authorList>
    </citation>
    <scope>NUCLEOTIDE SEQUENCE [LARGE SCALE GENOMIC DNA]</scope>
    <source>
        <strain evidence="7">DSM 1565</strain>
    </source>
</reference>
<keyword evidence="7" id="KW-1185">Reference proteome</keyword>
<dbReference type="InterPro" id="IPR012451">
    <property type="entry name" value="DUF1656"/>
</dbReference>
<sequence>MVDEVQIFGVYFPAALVWAALAATLAYVIRPLIARMPLRHVNSHMGILDIAVFVTFWWGLSILADAHVLPREFPLR</sequence>
<evidence type="ECO:0000256" key="3">
    <source>
        <dbReference type="ARBA" id="ARBA00022989"/>
    </source>
</evidence>